<dbReference type="AlphaFoldDB" id="A0A0B7K7V9"/>
<feature type="domain" description="Aminoglycoside phosphotransferase" evidence="2">
    <location>
        <begin position="30"/>
        <end position="226"/>
    </location>
</feature>
<sequence length="719" mass="80915">MAKLSQRALGLVNSVSGDTCIFIFGTEESPFLGGQRVVFALQSSSAKRFAVQVEQHLSDATRSKVEWEIQLLRDIREARIPRLPRLIGFELEPIPPLIATNWADGHELEWSDSVPPPDVRKHVLQAIAELTLDMLRIQKPGLSALDWITNKITRTRIDRARHGRLPGISLADTEALRLRISEFHLPSFNNAPHVLIHGDLQPSNIIMNGGEIESVIDLGCATVIPLQFAALYPKFLTNEPREVGGTFDWSQCSYSQVQTEDRFFFLQCIKDMAPTKGEYAQIYSEILASDDQDERHWWLSAVYRVDMMRALKTRPPNKTTTIHCVEHFMRDSIYLVQKCTLCEKRATLEPLTDDIIAAPMPDIYFGAYPEQLARSARNELAGHIVPSTMLDKLIAPNYFIEVKGPDGKAAVAIRQVRYDGAVGSRAMHSLQNYGADEPQYDGKVYTYSSTYHDGTLKMYAHHVTAPMEGSRPEYHMTQVDGWHMTGNIESFRRGATAFRNARDLAKQHRDNFIQAANTRAPQLETAAGRGNTRAGTQSIEDSADELALSPTHYITYIQYEEDSPDELALSPPGYLYEGDDSQDPSAVDLLTSLTTSFASSFGPDQSRPKRQRSLRSEAVKGHTSKSRSRNTTEGGSSTTATGPVTAGTDQYFKVRTYWKKGKLCFLNLQEQEIRTEARDWMEQVLDDGSKYFYWQSPKSGRVFWTTTLAKNIGKKQRSN</sequence>
<dbReference type="PANTHER" id="PTHR21310:SF37">
    <property type="entry name" value="AMINOGLYCOSIDE PHOSPHOTRANSFERASE DOMAIN-CONTAINING PROTEIN"/>
    <property type="match status" value="1"/>
</dbReference>
<dbReference type="Pfam" id="PF01636">
    <property type="entry name" value="APH"/>
    <property type="match status" value="1"/>
</dbReference>
<feature type="domain" description="DUF7924" evidence="3">
    <location>
        <begin position="353"/>
        <end position="498"/>
    </location>
</feature>
<dbReference type="InterPro" id="IPR057684">
    <property type="entry name" value="DUF7924"/>
</dbReference>
<accession>A0A0B7K7V9</accession>
<protein>
    <submittedName>
        <fullName evidence="4">Uncharacterized protein</fullName>
    </submittedName>
</protein>
<dbReference type="InterPro" id="IPR002575">
    <property type="entry name" value="Aminoglycoside_PTrfase"/>
</dbReference>
<feature type="compositionally biased region" description="Low complexity" evidence="1">
    <location>
        <begin position="631"/>
        <end position="642"/>
    </location>
</feature>
<evidence type="ECO:0000259" key="3">
    <source>
        <dbReference type="Pfam" id="PF25545"/>
    </source>
</evidence>
<dbReference type="InterPro" id="IPR011009">
    <property type="entry name" value="Kinase-like_dom_sf"/>
</dbReference>
<name>A0A0B7K7V9_BIOOC</name>
<dbReference type="EMBL" id="CDPU01000020">
    <property type="protein sequence ID" value="CEO50771.1"/>
    <property type="molecule type" value="Genomic_DNA"/>
</dbReference>
<dbReference type="SUPFAM" id="SSF56112">
    <property type="entry name" value="Protein kinase-like (PK-like)"/>
    <property type="match status" value="1"/>
</dbReference>
<evidence type="ECO:0000256" key="1">
    <source>
        <dbReference type="SAM" id="MobiDB-lite"/>
    </source>
</evidence>
<proteinExistence type="predicted"/>
<reference evidence="4" key="1">
    <citation type="submission" date="2015-01" db="EMBL/GenBank/DDBJ databases">
        <authorList>
            <person name="Durling Mikael"/>
        </authorList>
    </citation>
    <scope>NUCLEOTIDE SEQUENCE</scope>
</reference>
<organism evidence="4">
    <name type="scientific">Bionectria ochroleuca</name>
    <name type="common">Gliocladium roseum</name>
    <dbReference type="NCBI Taxonomy" id="29856"/>
    <lineage>
        <taxon>Eukaryota</taxon>
        <taxon>Fungi</taxon>
        <taxon>Dikarya</taxon>
        <taxon>Ascomycota</taxon>
        <taxon>Pezizomycotina</taxon>
        <taxon>Sordariomycetes</taxon>
        <taxon>Hypocreomycetidae</taxon>
        <taxon>Hypocreales</taxon>
        <taxon>Bionectriaceae</taxon>
        <taxon>Clonostachys</taxon>
    </lineage>
</organism>
<gene>
    <name evidence="4" type="ORF">BN869_000006829_1</name>
</gene>
<dbReference type="Gene3D" id="3.90.1200.10">
    <property type="match status" value="1"/>
</dbReference>
<evidence type="ECO:0000259" key="2">
    <source>
        <dbReference type="Pfam" id="PF01636"/>
    </source>
</evidence>
<dbReference type="Pfam" id="PF25545">
    <property type="entry name" value="DUF7924"/>
    <property type="match status" value="1"/>
</dbReference>
<dbReference type="PANTHER" id="PTHR21310">
    <property type="entry name" value="AMINOGLYCOSIDE PHOSPHOTRANSFERASE-RELATED-RELATED"/>
    <property type="match status" value="1"/>
</dbReference>
<feature type="region of interest" description="Disordered" evidence="1">
    <location>
        <begin position="598"/>
        <end position="645"/>
    </location>
</feature>
<dbReference type="InterPro" id="IPR051678">
    <property type="entry name" value="AGP_Transferase"/>
</dbReference>
<evidence type="ECO:0000313" key="4">
    <source>
        <dbReference type="EMBL" id="CEO50771.1"/>
    </source>
</evidence>